<organism evidence="1 2">
    <name type="scientific">Cucumis sativus</name>
    <name type="common">Cucumber</name>
    <dbReference type="NCBI Taxonomy" id="3659"/>
    <lineage>
        <taxon>Eukaryota</taxon>
        <taxon>Viridiplantae</taxon>
        <taxon>Streptophyta</taxon>
        <taxon>Embryophyta</taxon>
        <taxon>Tracheophyta</taxon>
        <taxon>Spermatophyta</taxon>
        <taxon>Magnoliopsida</taxon>
        <taxon>eudicotyledons</taxon>
        <taxon>Gunneridae</taxon>
        <taxon>Pentapetalae</taxon>
        <taxon>rosids</taxon>
        <taxon>fabids</taxon>
        <taxon>Cucurbitales</taxon>
        <taxon>Cucurbitaceae</taxon>
        <taxon>Benincaseae</taxon>
        <taxon>Cucumis</taxon>
    </lineage>
</organism>
<dbReference type="InterPro" id="IPR053273">
    <property type="entry name" value="CST_Regulator"/>
</dbReference>
<reference evidence="1 2" key="4">
    <citation type="journal article" date="2011" name="BMC Genomics">
        <title>RNA-Seq improves annotation of protein-coding genes in the cucumber genome.</title>
        <authorList>
            <person name="Li Z."/>
            <person name="Zhang Z."/>
            <person name="Yan P."/>
            <person name="Huang S."/>
            <person name="Fei Z."/>
            <person name="Lin K."/>
        </authorList>
    </citation>
    <scope>NUCLEOTIDE SEQUENCE [LARGE SCALE GENOMIC DNA]</scope>
    <source>
        <strain evidence="2">cv. 9930</strain>
    </source>
</reference>
<dbReference type="OrthoDB" id="10329292at2759"/>
<dbReference type="Proteomes" id="UP000029981">
    <property type="component" value="Chromosome 4"/>
</dbReference>
<dbReference type="EMBL" id="CM002925">
    <property type="protein sequence ID" value="KGN53593.1"/>
    <property type="molecule type" value="Genomic_DNA"/>
</dbReference>
<dbReference type="Gramene" id="KGN53593">
    <property type="protein sequence ID" value="KGN53593"/>
    <property type="gene ID" value="Csa_4G083670"/>
</dbReference>
<dbReference type="KEGG" id="csv:105435348"/>
<evidence type="ECO:0000313" key="1">
    <source>
        <dbReference type="EMBL" id="KGN53593.1"/>
    </source>
</evidence>
<proteinExistence type="predicted"/>
<reference evidence="1 2" key="2">
    <citation type="journal article" date="2009" name="PLoS ONE">
        <title>An integrated genetic and cytogenetic map of the cucumber genome.</title>
        <authorList>
            <person name="Ren Y."/>
            <person name="Zhang Z."/>
            <person name="Liu J."/>
            <person name="Staub J.E."/>
            <person name="Han Y."/>
            <person name="Cheng Z."/>
            <person name="Li X."/>
            <person name="Lu J."/>
            <person name="Miao H."/>
            <person name="Kang H."/>
            <person name="Xie B."/>
            <person name="Gu X."/>
            <person name="Wang X."/>
            <person name="Du Y."/>
            <person name="Jin W."/>
            <person name="Huang S."/>
        </authorList>
    </citation>
    <scope>NUCLEOTIDE SEQUENCE [LARGE SCALE GENOMIC DNA]</scope>
    <source>
        <strain evidence="2">cv. 9930</strain>
    </source>
</reference>
<reference evidence="1 2" key="3">
    <citation type="journal article" date="2010" name="BMC Genomics">
        <title>Transcriptome sequencing and comparative analysis of cucumber flowers with different sex types.</title>
        <authorList>
            <person name="Guo S."/>
            <person name="Zheng Y."/>
            <person name="Joung J.G."/>
            <person name="Liu S."/>
            <person name="Zhang Z."/>
            <person name="Crasta O.R."/>
            <person name="Sobral B.W."/>
            <person name="Xu Y."/>
            <person name="Huang S."/>
            <person name="Fei Z."/>
        </authorList>
    </citation>
    <scope>NUCLEOTIDE SEQUENCE [LARGE SCALE GENOMIC DNA]</scope>
    <source>
        <strain evidence="2">cv. 9930</strain>
    </source>
</reference>
<accession>A0A0A0KVL5</accession>
<dbReference type="PANTHER" id="PTHR34659:SF1">
    <property type="entry name" value="PROTEIN EGT2"/>
    <property type="match status" value="1"/>
</dbReference>
<keyword evidence="2" id="KW-1185">Reference proteome</keyword>
<name>A0A0A0KVL5_CUCSA</name>
<evidence type="ECO:0000313" key="2">
    <source>
        <dbReference type="Proteomes" id="UP000029981"/>
    </source>
</evidence>
<sequence length="181" mass="20297">MEDPIHVASLSEIGCNEFGSNMLPNKAFSVYYAALHNDENDIIKGNYDWISSHIDSDGNYSSNFVSSIDSFGSLEDYESTDFNKEANDLSHQVELEDNCVIVDYHDDVSSEPPNQPSFKRTISNAFFSIKRLAMEYKQLAILKGYDATKSCQGTSLAAPHTMLLRDSDQTIQSSDSEWELL</sequence>
<gene>
    <name evidence="1" type="ORF">Csa_4G083670</name>
</gene>
<reference evidence="1 2" key="1">
    <citation type="journal article" date="2009" name="Nat. Genet.">
        <title>The genome of the cucumber, Cucumis sativus L.</title>
        <authorList>
            <person name="Huang S."/>
            <person name="Li R."/>
            <person name="Zhang Z."/>
            <person name="Li L."/>
            <person name="Gu X."/>
            <person name="Fan W."/>
            <person name="Lucas W.J."/>
            <person name="Wang X."/>
            <person name="Xie B."/>
            <person name="Ni P."/>
            <person name="Ren Y."/>
            <person name="Zhu H."/>
            <person name="Li J."/>
            <person name="Lin K."/>
            <person name="Jin W."/>
            <person name="Fei Z."/>
            <person name="Li G."/>
            <person name="Staub J."/>
            <person name="Kilian A."/>
            <person name="van der Vossen E.A."/>
            <person name="Wu Y."/>
            <person name="Guo J."/>
            <person name="He J."/>
            <person name="Jia Z."/>
            <person name="Ren Y."/>
            <person name="Tian G."/>
            <person name="Lu Y."/>
            <person name="Ruan J."/>
            <person name="Qian W."/>
            <person name="Wang M."/>
            <person name="Huang Q."/>
            <person name="Li B."/>
            <person name="Xuan Z."/>
            <person name="Cao J."/>
            <person name="Asan"/>
            <person name="Wu Z."/>
            <person name="Zhang J."/>
            <person name="Cai Q."/>
            <person name="Bai Y."/>
            <person name="Zhao B."/>
            <person name="Han Y."/>
            <person name="Li Y."/>
            <person name="Li X."/>
            <person name="Wang S."/>
            <person name="Shi Q."/>
            <person name="Liu S."/>
            <person name="Cho W.K."/>
            <person name="Kim J.Y."/>
            <person name="Xu Y."/>
            <person name="Heller-Uszynska K."/>
            <person name="Miao H."/>
            <person name="Cheng Z."/>
            <person name="Zhang S."/>
            <person name="Wu J."/>
            <person name="Yang Y."/>
            <person name="Kang H."/>
            <person name="Li M."/>
            <person name="Liang H."/>
            <person name="Ren X."/>
            <person name="Shi Z."/>
            <person name="Wen M."/>
            <person name="Jian M."/>
            <person name="Yang H."/>
            <person name="Zhang G."/>
            <person name="Yang Z."/>
            <person name="Chen R."/>
            <person name="Liu S."/>
            <person name="Li J."/>
            <person name="Ma L."/>
            <person name="Liu H."/>
            <person name="Zhou Y."/>
            <person name="Zhao J."/>
            <person name="Fang X."/>
            <person name="Li G."/>
            <person name="Fang L."/>
            <person name="Li Y."/>
            <person name="Liu D."/>
            <person name="Zheng H."/>
            <person name="Zhang Y."/>
            <person name="Qin N."/>
            <person name="Li Z."/>
            <person name="Yang G."/>
            <person name="Yang S."/>
            <person name="Bolund L."/>
            <person name="Kristiansen K."/>
            <person name="Zheng H."/>
            <person name="Li S."/>
            <person name="Zhang X."/>
            <person name="Yang H."/>
            <person name="Wang J."/>
            <person name="Sun R."/>
            <person name="Zhang B."/>
            <person name="Jiang S."/>
            <person name="Wang J."/>
            <person name="Du Y."/>
            <person name="Li S."/>
        </authorList>
    </citation>
    <scope>NUCLEOTIDE SEQUENCE [LARGE SCALE GENOMIC DNA]</scope>
    <source>
        <strain evidence="2">cv. 9930</strain>
    </source>
</reference>
<protein>
    <submittedName>
        <fullName evidence="1">Uncharacterized protein</fullName>
    </submittedName>
</protein>
<dbReference type="PANTHER" id="PTHR34659">
    <property type="entry name" value="BNAA05G11610D PROTEIN"/>
    <property type="match status" value="1"/>
</dbReference>
<dbReference type="AlphaFoldDB" id="A0A0A0KVL5"/>